<keyword evidence="4 15" id="KW-0963">Cytoplasm</keyword>
<evidence type="ECO:0000256" key="9">
    <source>
        <dbReference type="ARBA" id="ARBA00022840"/>
    </source>
</evidence>
<evidence type="ECO:0000256" key="7">
    <source>
        <dbReference type="ARBA" id="ARBA00022723"/>
    </source>
</evidence>
<evidence type="ECO:0000256" key="14">
    <source>
        <dbReference type="ARBA" id="ARBA00049255"/>
    </source>
</evidence>
<dbReference type="NCBIfam" id="NF045760">
    <property type="entry name" value="YtpR"/>
    <property type="match status" value="1"/>
</dbReference>
<evidence type="ECO:0000256" key="13">
    <source>
        <dbReference type="ARBA" id="ARBA00023146"/>
    </source>
</evidence>
<proteinExistence type="inferred from homology"/>
<dbReference type="InterPro" id="IPR005146">
    <property type="entry name" value="B3/B4_tRNA-bd"/>
</dbReference>
<dbReference type="SMART" id="SM00873">
    <property type="entry name" value="B3_4"/>
    <property type="match status" value="1"/>
</dbReference>
<dbReference type="Gene3D" id="2.40.50.140">
    <property type="entry name" value="Nucleic acid-binding proteins"/>
    <property type="match status" value="1"/>
</dbReference>
<dbReference type="SUPFAM" id="SSF54991">
    <property type="entry name" value="Anticodon-binding domain of PheRS"/>
    <property type="match status" value="1"/>
</dbReference>
<dbReference type="Pfam" id="PF03147">
    <property type="entry name" value="FDX-ACB"/>
    <property type="match status" value="1"/>
</dbReference>
<feature type="domain" description="B5" evidence="19">
    <location>
        <begin position="401"/>
        <end position="476"/>
    </location>
</feature>
<dbReference type="HAMAP" id="MF_00283">
    <property type="entry name" value="Phe_tRNA_synth_beta1"/>
    <property type="match status" value="1"/>
</dbReference>
<dbReference type="NCBIfam" id="TIGR00472">
    <property type="entry name" value="pheT_bact"/>
    <property type="match status" value="1"/>
</dbReference>
<evidence type="ECO:0000256" key="10">
    <source>
        <dbReference type="ARBA" id="ARBA00022842"/>
    </source>
</evidence>
<dbReference type="InterPro" id="IPR045864">
    <property type="entry name" value="aa-tRNA-synth_II/BPL/LPL"/>
</dbReference>
<dbReference type="InterPro" id="IPR033714">
    <property type="entry name" value="tRNA_bind_bactPheRS"/>
</dbReference>
<evidence type="ECO:0000256" key="3">
    <source>
        <dbReference type="ARBA" id="ARBA00011209"/>
    </source>
</evidence>
<dbReference type="Gene3D" id="3.30.56.10">
    <property type="match status" value="2"/>
</dbReference>
<dbReference type="InterPro" id="IPR045060">
    <property type="entry name" value="Phe-tRNA-ligase_IIc_bsu"/>
</dbReference>
<dbReference type="Pfam" id="PF03484">
    <property type="entry name" value="B5"/>
    <property type="match status" value="1"/>
</dbReference>
<dbReference type="SUPFAM" id="SSF46955">
    <property type="entry name" value="Putative DNA-binding domain"/>
    <property type="match status" value="1"/>
</dbReference>
<dbReference type="SMART" id="SM00896">
    <property type="entry name" value="FDX-ACB"/>
    <property type="match status" value="1"/>
</dbReference>
<feature type="binding site" evidence="15">
    <location>
        <position position="460"/>
    </location>
    <ligand>
        <name>Mg(2+)</name>
        <dbReference type="ChEBI" id="CHEBI:18420"/>
        <note>shared with alpha subunit</note>
    </ligand>
</feature>
<feature type="binding site" evidence="15">
    <location>
        <position position="464"/>
    </location>
    <ligand>
        <name>Mg(2+)</name>
        <dbReference type="ChEBI" id="CHEBI:18420"/>
        <note>shared with alpha subunit</note>
    </ligand>
</feature>
<comment type="subcellular location">
    <subcellularLocation>
        <location evidence="1 15">Cytoplasm</location>
    </subcellularLocation>
</comment>
<dbReference type="Gene3D" id="3.30.930.10">
    <property type="entry name" value="Bira Bifunctional Protein, Domain 2"/>
    <property type="match status" value="1"/>
</dbReference>
<feature type="domain" description="TRNA-binding" evidence="17">
    <location>
        <begin position="39"/>
        <end position="148"/>
    </location>
</feature>
<keyword evidence="6 15" id="KW-0436">Ligase</keyword>
<evidence type="ECO:0000259" key="19">
    <source>
        <dbReference type="PROSITE" id="PS51483"/>
    </source>
</evidence>
<evidence type="ECO:0000256" key="15">
    <source>
        <dbReference type="HAMAP-Rule" id="MF_00283"/>
    </source>
</evidence>
<gene>
    <name evidence="15 20" type="primary">pheT</name>
    <name evidence="20" type="ORF">RM552_04830</name>
</gene>
<dbReference type="InterPro" id="IPR009061">
    <property type="entry name" value="DNA-bd_dom_put_sf"/>
</dbReference>
<dbReference type="Pfam" id="PF17759">
    <property type="entry name" value="tRNA_synthFbeta"/>
    <property type="match status" value="1"/>
</dbReference>
<feature type="domain" description="FDX-ACB" evidence="18">
    <location>
        <begin position="701"/>
        <end position="794"/>
    </location>
</feature>
<dbReference type="SMART" id="SM00874">
    <property type="entry name" value="B5"/>
    <property type="match status" value="1"/>
</dbReference>
<feature type="binding site" evidence="15">
    <location>
        <position position="454"/>
    </location>
    <ligand>
        <name>Mg(2+)</name>
        <dbReference type="ChEBI" id="CHEBI:18420"/>
        <note>shared with alpha subunit</note>
    </ligand>
</feature>
<dbReference type="InterPro" id="IPR036690">
    <property type="entry name" value="Fdx_antiC-bd_sf"/>
</dbReference>
<evidence type="ECO:0000256" key="1">
    <source>
        <dbReference type="ARBA" id="ARBA00004496"/>
    </source>
</evidence>
<dbReference type="Gene3D" id="3.30.70.380">
    <property type="entry name" value="Ferrodoxin-fold anticodon-binding domain"/>
    <property type="match status" value="1"/>
</dbReference>
<dbReference type="GO" id="GO:0004826">
    <property type="term" value="F:phenylalanine-tRNA ligase activity"/>
    <property type="evidence" value="ECO:0007669"/>
    <property type="project" value="UniProtKB-EC"/>
</dbReference>
<accession>A0ABU2ZNG0</accession>
<keyword evidence="21" id="KW-1185">Reference proteome</keyword>
<dbReference type="PROSITE" id="PS51447">
    <property type="entry name" value="FDX_ACB"/>
    <property type="match status" value="1"/>
</dbReference>
<evidence type="ECO:0000256" key="12">
    <source>
        <dbReference type="ARBA" id="ARBA00022917"/>
    </source>
</evidence>
<comment type="cofactor">
    <cofactor evidence="15">
        <name>Mg(2+)</name>
        <dbReference type="ChEBI" id="CHEBI:18420"/>
    </cofactor>
    <text evidence="15">Binds 2 magnesium ions per tetramer.</text>
</comment>
<dbReference type="Pfam" id="PF03483">
    <property type="entry name" value="B3_4"/>
    <property type="match status" value="1"/>
</dbReference>
<name>A0ABU2ZNG0_9ALTE</name>
<dbReference type="InterPro" id="IPR004532">
    <property type="entry name" value="Phe-tRNA-ligase_IIc_bsu_bact"/>
</dbReference>
<keyword evidence="13 15" id="KW-0030">Aminoacyl-tRNA synthetase</keyword>
<keyword evidence="12 15" id="KW-0648">Protein biosynthesis</keyword>
<keyword evidence="10 15" id="KW-0460">Magnesium</keyword>
<keyword evidence="5 16" id="KW-0820">tRNA-binding</keyword>
<evidence type="ECO:0000256" key="5">
    <source>
        <dbReference type="ARBA" id="ARBA00022555"/>
    </source>
</evidence>
<dbReference type="InterPro" id="IPR020825">
    <property type="entry name" value="Phe-tRNA_synthase-like_B3/B4"/>
</dbReference>
<evidence type="ECO:0000256" key="4">
    <source>
        <dbReference type="ARBA" id="ARBA00022490"/>
    </source>
</evidence>
<evidence type="ECO:0000259" key="18">
    <source>
        <dbReference type="PROSITE" id="PS51447"/>
    </source>
</evidence>
<keyword evidence="8 15" id="KW-0547">Nucleotide-binding</keyword>
<evidence type="ECO:0000259" key="17">
    <source>
        <dbReference type="PROSITE" id="PS50886"/>
    </source>
</evidence>
<dbReference type="Pfam" id="PF01588">
    <property type="entry name" value="tRNA_bind"/>
    <property type="match status" value="1"/>
</dbReference>
<comment type="caution">
    <text evidence="20">The sequence shown here is derived from an EMBL/GenBank/DDBJ whole genome shotgun (WGS) entry which is preliminary data.</text>
</comment>
<dbReference type="InterPro" id="IPR002547">
    <property type="entry name" value="tRNA-bd_dom"/>
</dbReference>
<dbReference type="EMBL" id="JAVRHX010000001">
    <property type="protein sequence ID" value="MDT0594162.1"/>
    <property type="molecule type" value="Genomic_DNA"/>
</dbReference>
<comment type="subunit">
    <text evidence="3 15">Tetramer of two alpha and two beta subunits.</text>
</comment>
<dbReference type="PROSITE" id="PS51483">
    <property type="entry name" value="B5"/>
    <property type="match status" value="1"/>
</dbReference>
<dbReference type="PANTHER" id="PTHR10947:SF0">
    <property type="entry name" value="PHENYLALANINE--TRNA LIGASE BETA SUBUNIT"/>
    <property type="match status" value="1"/>
</dbReference>
<dbReference type="PROSITE" id="PS50886">
    <property type="entry name" value="TRBD"/>
    <property type="match status" value="1"/>
</dbReference>
<dbReference type="SUPFAM" id="SSF56037">
    <property type="entry name" value="PheT/TilS domain"/>
    <property type="match status" value="1"/>
</dbReference>
<dbReference type="InterPro" id="IPR005121">
    <property type="entry name" value="Fdx_antiC-bd"/>
</dbReference>
<dbReference type="Proteomes" id="UP001253545">
    <property type="component" value="Unassembled WGS sequence"/>
</dbReference>
<evidence type="ECO:0000256" key="8">
    <source>
        <dbReference type="ARBA" id="ARBA00022741"/>
    </source>
</evidence>
<dbReference type="SUPFAM" id="SSF55681">
    <property type="entry name" value="Class II aaRS and biotin synthetases"/>
    <property type="match status" value="1"/>
</dbReference>
<reference evidence="20 21" key="1">
    <citation type="submission" date="2023-09" db="EMBL/GenBank/DDBJ databases">
        <authorList>
            <person name="Rey-Velasco X."/>
        </authorList>
    </citation>
    <scope>NUCLEOTIDE SEQUENCE [LARGE SCALE GENOMIC DNA]</scope>
    <source>
        <strain evidence="20 21">P117</strain>
    </source>
</reference>
<dbReference type="InterPro" id="IPR012340">
    <property type="entry name" value="NA-bd_OB-fold"/>
</dbReference>
<dbReference type="PANTHER" id="PTHR10947">
    <property type="entry name" value="PHENYLALANYL-TRNA SYNTHETASE BETA CHAIN AND LEUCINE-RICH REPEAT-CONTAINING PROTEIN 47"/>
    <property type="match status" value="1"/>
</dbReference>
<dbReference type="EC" id="6.1.1.20" evidence="15"/>
<sequence>MKFSESWLREWVNPAISTNELCEQLSMAGLEVDGIEPVAGEFSGVVVGEVIECGQHPDADKLQVTKVNVGSDELLDIVCGAPNCRSGLKVAVAIVGAVLPGNFKIKKAKLRGQPSHGMLCSFSELGMGEDHSGILELPVDAPVGQDIKDYLQLNDSIIEIDLTPNRADCLGIKGIAREVGVLNQTDVFEEAPAKNVVESQSKRGIRLENVSACPRYLGRIIENVDMSKQSPLWLQEKLRRSGIRSIDPVVDVTNFVLLELGHPMHAFDNDKLDGDIVVRAAKKEEKLVLLDGNEVTLNEFTLLIADESKALAMAGIFGGEYSGVSAETTNIFLESAFFNPDEILGKARAYGLHTDASHRYERGVDPALQMHAMERATQLLLDIVGGHAGPVTVAEDKDQLPVRNHITLRPQRLTQVLGMNIASERVTDMLQRLGMTVDDSEGGWTVKAPSYRFDIAIEEDLIEEVARIFGYNNIENVKPLARLSMSNKKEGQISLNRMKKLLCDKGAFEAITYSFVDPKKQALLFPNAETLTLPHPISSDMSVMRVSLLPGLLDALSYNQKRQQANLRLFESGLTFKADANAENGVLQTPHIALVMSGNTHNEHWDIPNRKLDFFDIKGIAENLLSLQSGACNLEFEASQHDVFHPGQCANIVLNGKVIGVIGAIHPKFAKPLGLNGQVFAFELQTEHVSGRKIPEAAVISKFPAIRRDLALVVSDQVKTGKLLNSIEKIGISNLVDINLFDMYTGEGISEGEKSLALSIWLQSVDKTLEDQEIQDSVDKVVRHLRDNFSAALRD</sequence>
<protein>
    <recommendedName>
        <fullName evidence="15">Phenylalanine--tRNA ligase beta subunit</fullName>
        <ecNumber evidence="15">6.1.1.20</ecNumber>
    </recommendedName>
    <alternativeName>
        <fullName evidence="15">Phenylalanyl-tRNA synthetase beta subunit</fullName>
        <shortName evidence="15">PheRS</shortName>
    </alternativeName>
</protein>
<evidence type="ECO:0000313" key="20">
    <source>
        <dbReference type="EMBL" id="MDT0594162.1"/>
    </source>
</evidence>
<evidence type="ECO:0000313" key="21">
    <source>
        <dbReference type="Proteomes" id="UP001253545"/>
    </source>
</evidence>
<comment type="similarity">
    <text evidence="2 15">Belongs to the phenylalanyl-tRNA synthetase beta subunit family. Type 1 subfamily.</text>
</comment>
<dbReference type="CDD" id="cd02796">
    <property type="entry name" value="tRNA_bind_bactPheRS"/>
    <property type="match status" value="1"/>
</dbReference>
<dbReference type="RefSeq" id="WP_311367644.1">
    <property type="nucleotide sequence ID" value="NZ_JAVRHX010000001.1"/>
</dbReference>
<dbReference type="InterPro" id="IPR005147">
    <property type="entry name" value="tRNA_synthase_B5-dom"/>
</dbReference>
<dbReference type="CDD" id="cd00769">
    <property type="entry name" value="PheRS_beta_core"/>
    <property type="match status" value="1"/>
</dbReference>
<keyword evidence="7 15" id="KW-0479">Metal-binding</keyword>
<evidence type="ECO:0000256" key="6">
    <source>
        <dbReference type="ARBA" id="ARBA00022598"/>
    </source>
</evidence>
<evidence type="ECO:0000256" key="11">
    <source>
        <dbReference type="ARBA" id="ARBA00022884"/>
    </source>
</evidence>
<keyword evidence="9 15" id="KW-0067">ATP-binding</keyword>
<organism evidence="20 21">
    <name type="scientific">Glaciecola petra</name>
    <dbReference type="NCBI Taxonomy" id="3075602"/>
    <lineage>
        <taxon>Bacteria</taxon>
        <taxon>Pseudomonadati</taxon>
        <taxon>Pseudomonadota</taxon>
        <taxon>Gammaproteobacteria</taxon>
        <taxon>Alteromonadales</taxon>
        <taxon>Alteromonadaceae</taxon>
        <taxon>Glaciecola</taxon>
    </lineage>
</organism>
<evidence type="ECO:0000256" key="16">
    <source>
        <dbReference type="PROSITE-ProRule" id="PRU00209"/>
    </source>
</evidence>
<dbReference type="InterPro" id="IPR041616">
    <property type="entry name" value="PheRS_beta_core"/>
</dbReference>
<dbReference type="Gene3D" id="3.50.40.10">
    <property type="entry name" value="Phenylalanyl-trna Synthetase, Chain B, domain 3"/>
    <property type="match status" value="1"/>
</dbReference>
<keyword evidence="11 16" id="KW-0694">RNA-binding</keyword>
<dbReference type="SUPFAM" id="SSF50249">
    <property type="entry name" value="Nucleic acid-binding proteins"/>
    <property type="match status" value="1"/>
</dbReference>
<feature type="binding site" evidence="15">
    <location>
        <position position="463"/>
    </location>
    <ligand>
        <name>Mg(2+)</name>
        <dbReference type="ChEBI" id="CHEBI:18420"/>
        <note>shared with alpha subunit</note>
    </ligand>
</feature>
<evidence type="ECO:0000256" key="2">
    <source>
        <dbReference type="ARBA" id="ARBA00008653"/>
    </source>
</evidence>
<comment type="catalytic activity">
    <reaction evidence="14 15">
        <text>tRNA(Phe) + L-phenylalanine + ATP = L-phenylalanyl-tRNA(Phe) + AMP + diphosphate + H(+)</text>
        <dbReference type="Rhea" id="RHEA:19413"/>
        <dbReference type="Rhea" id="RHEA-COMP:9668"/>
        <dbReference type="Rhea" id="RHEA-COMP:9699"/>
        <dbReference type="ChEBI" id="CHEBI:15378"/>
        <dbReference type="ChEBI" id="CHEBI:30616"/>
        <dbReference type="ChEBI" id="CHEBI:33019"/>
        <dbReference type="ChEBI" id="CHEBI:58095"/>
        <dbReference type="ChEBI" id="CHEBI:78442"/>
        <dbReference type="ChEBI" id="CHEBI:78531"/>
        <dbReference type="ChEBI" id="CHEBI:456215"/>
        <dbReference type="EC" id="6.1.1.20"/>
    </reaction>
</comment>